<comment type="caution">
    <text evidence="1">The sequence shown here is derived from an EMBL/GenBank/DDBJ whole genome shotgun (WGS) entry which is preliminary data.</text>
</comment>
<name>A0ABX0W5L9_9RHOB</name>
<dbReference type="Proteomes" id="UP001429564">
    <property type="component" value="Unassembled WGS sequence"/>
</dbReference>
<reference evidence="1 2" key="1">
    <citation type="submission" date="2018-05" db="EMBL/GenBank/DDBJ databases">
        <authorList>
            <person name="Zhang Y.-J."/>
        </authorList>
    </citation>
    <scope>NUCLEOTIDE SEQUENCE [LARGE SCALE GENOMIC DNA]</scope>
    <source>
        <strain evidence="1 2">CY04</strain>
    </source>
</reference>
<evidence type="ECO:0000313" key="1">
    <source>
        <dbReference type="EMBL" id="NIZ60854.1"/>
    </source>
</evidence>
<proteinExistence type="predicted"/>
<organism evidence="1 2">
    <name type="scientific">Parasedimentitalea denitrificans</name>
    <dbReference type="NCBI Taxonomy" id="2211118"/>
    <lineage>
        <taxon>Bacteria</taxon>
        <taxon>Pseudomonadati</taxon>
        <taxon>Pseudomonadota</taxon>
        <taxon>Alphaproteobacteria</taxon>
        <taxon>Rhodobacterales</taxon>
        <taxon>Paracoccaceae</taxon>
        <taxon>Parasedimentitalea</taxon>
    </lineage>
</organism>
<dbReference type="Pfam" id="PF10670">
    <property type="entry name" value="DUF4198"/>
    <property type="match status" value="1"/>
</dbReference>
<evidence type="ECO:0000313" key="2">
    <source>
        <dbReference type="Proteomes" id="UP001429564"/>
    </source>
</evidence>
<protein>
    <submittedName>
        <fullName evidence="1">DUF4198 domain-containing protein</fullName>
    </submittedName>
</protein>
<sequence length="254" mass="28616">MFSTQPTLSHEFWIEPQKYQVETEEPVIADLRNGQNFSGANQVFFARRTKRFDFTQGKQTKAYRGRMGDLPAFQLDSAQAGLLIISHETAPETLTYDTWEEFQTFIDLKGFPNATQLHQARGLPKQGFSETYTRHAKSLVAVGNGKGEDTLLGMETEFVAGANPYTDDIRSGMPVTLYYLGNPRPYAQFEVFERHPSGHVRVFTQSTDTGGKAFIPVQPSHTYLLDAVVLRPAPETEEPVWETLWASLTFATPQ</sequence>
<accession>A0ABX0W5L9</accession>
<dbReference type="EMBL" id="QHLQ01000005">
    <property type="protein sequence ID" value="NIZ60854.1"/>
    <property type="molecule type" value="Genomic_DNA"/>
</dbReference>
<dbReference type="InterPro" id="IPR019613">
    <property type="entry name" value="DUF4198"/>
</dbReference>
<keyword evidence="2" id="KW-1185">Reference proteome</keyword>
<gene>
    <name evidence="1" type="ORF">DL239_07695</name>
</gene>